<evidence type="ECO:0000313" key="3">
    <source>
        <dbReference type="Proteomes" id="UP000216312"/>
    </source>
</evidence>
<dbReference type="Proteomes" id="UP000216312">
    <property type="component" value="Unassembled WGS sequence"/>
</dbReference>
<dbReference type="PROSITE" id="PS01125">
    <property type="entry name" value="ROK"/>
    <property type="match status" value="1"/>
</dbReference>
<accession>A0A257LVA2</accession>
<protein>
    <recommendedName>
        <fullName evidence="4">Glucokinase</fullName>
    </recommendedName>
</protein>
<reference evidence="3" key="1">
    <citation type="submission" date="2017-07" db="EMBL/GenBank/DDBJ databases">
        <title>Novel pathways for hydrocarbon cycling and metabolic interdependencies in hydrothermal sediment communities.</title>
        <authorList>
            <person name="Dombrowski N."/>
            <person name="Seitz K."/>
            <person name="Teske A."/>
            <person name="Baker B."/>
        </authorList>
    </citation>
    <scope>NUCLEOTIDE SEQUENCE [LARGE SCALE GENOMIC DNA]</scope>
</reference>
<dbReference type="InterPro" id="IPR049874">
    <property type="entry name" value="ROK_cs"/>
</dbReference>
<proteinExistence type="inferred from homology"/>
<comment type="similarity">
    <text evidence="1">Belongs to the ROK (NagC/XylR) family.</text>
</comment>
<gene>
    <name evidence="2" type="ORF">CGW93_00220</name>
</gene>
<dbReference type="PANTHER" id="PTHR18964">
    <property type="entry name" value="ROK (REPRESSOR, ORF, KINASE) FAMILY"/>
    <property type="match status" value="1"/>
</dbReference>
<organism evidence="2 3">
    <name type="scientific">candidate division WOR-3 bacterium 4484_18</name>
    <dbReference type="NCBI Taxonomy" id="2020626"/>
    <lineage>
        <taxon>Bacteria</taxon>
        <taxon>Bacteria division WOR-3</taxon>
    </lineage>
</organism>
<evidence type="ECO:0008006" key="4">
    <source>
        <dbReference type="Google" id="ProtNLM"/>
    </source>
</evidence>
<dbReference type="InterPro" id="IPR000600">
    <property type="entry name" value="ROK"/>
</dbReference>
<dbReference type="SUPFAM" id="SSF53067">
    <property type="entry name" value="Actin-like ATPase domain"/>
    <property type="match status" value="1"/>
</dbReference>
<dbReference type="PANTHER" id="PTHR18964:SF149">
    <property type="entry name" value="BIFUNCTIONAL UDP-N-ACETYLGLUCOSAMINE 2-EPIMERASE_N-ACETYLMANNOSAMINE KINASE"/>
    <property type="match status" value="1"/>
</dbReference>
<dbReference type="InterPro" id="IPR043129">
    <property type="entry name" value="ATPase_NBD"/>
</dbReference>
<evidence type="ECO:0000256" key="1">
    <source>
        <dbReference type="ARBA" id="ARBA00006479"/>
    </source>
</evidence>
<evidence type="ECO:0000313" key="2">
    <source>
        <dbReference type="EMBL" id="OYV03577.1"/>
    </source>
</evidence>
<sequence length="308" mass="33150">MAPSVSINRIAGIDVGGTFIKSGLISDNQIITTRRDPTPSSPVEVIDTLTFIIQTLSPQLVGIGMPGLVQHGVVSHPPNIPGWSIIDLQTELRKRVNLPIFVDNDANMVTYGEFRMGVAQGLRNVILLTLGTGVGAGLIIDGQLYHGKGYAGEIGHITVEPHGYRCHCGNRGCLEAYVGTSYVVPRVKAILPYRDSLLNKYPEITMETIATAAKQGDPLATEIIDEIAYYLGIGIATLYSIFDPDAIVLGGGVANIGDPFFTKVKSYATQRLYGDRDIVLLPSKLKDTAGVWGAALWALDQYTHSLGE</sequence>
<dbReference type="AlphaFoldDB" id="A0A257LVA2"/>
<name>A0A257LVA2_UNCW3</name>
<dbReference type="Gene3D" id="3.30.420.40">
    <property type="match status" value="2"/>
</dbReference>
<comment type="caution">
    <text evidence="2">The sequence shown here is derived from an EMBL/GenBank/DDBJ whole genome shotgun (WGS) entry which is preliminary data.</text>
</comment>
<dbReference type="Pfam" id="PF00480">
    <property type="entry name" value="ROK"/>
    <property type="match status" value="1"/>
</dbReference>
<dbReference type="EMBL" id="NMUJ01000002">
    <property type="protein sequence ID" value="OYV03577.1"/>
    <property type="molecule type" value="Genomic_DNA"/>
</dbReference>